<protein>
    <submittedName>
        <fullName evidence="1">Putative secreted peptide</fullName>
    </submittedName>
</protein>
<reference evidence="1" key="1">
    <citation type="submission" date="2018-01" db="EMBL/GenBank/DDBJ databases">
        <title>An insight into the sialome of Amazonian anophelines.</title>
        <authorList>
            <person name="Ribeiro J.M."/>
            <person name="Scarpassa V."/>
            <person name="Calvo E."/>
        </authorList>
    </citation>
    <scope>NUCLEOTIDE SEQUENCE</scope>
    <source>
        <tissue evidence="1">Salivary glands</tissue>
    </source>
</reference>
<organism evidence="1">
    <name type="scientific">Anopheles braziliensis</name>
    <dbReference type="NCBI Taxonomy" id="58242"/>
    <lineage>
        <taxon>Eukaryota</taxon>
        <taxon>Metazoa</taxon>
        <taxon>Ecdysozoa</taxon>
        <taxon>Arthropoda</taxon>
        <taxon>Hexapoda</taxon>
        <taxon>Insecta</taxon>
        <taxon>Pterygota</taxon>
        <taxon>Neoptera</taxon>
        <taxon>Endopterygota</taxon>
        <taxon>Diptera</taxon>
        <taxon>Nematocera</taxon>
        <taxon>Culicoidea</taxon>
        <taxon>Culicidae</taxon>
        <taxon>Anophelinae</taxon>
        <taxon>Anopheles</taxon>
    </lineage>
</organism>
<sequence length="68" mass="7405">MQRLSATYGLFPWSYAQCQASEIEIGRRLGKSAKFDPSRNTGERGGVSVCTVIAPDQSLETSNHCNPS</sequence>
<evidence type="ECO:0000313" key="1">
    <source>
        <dbReference type="EMBL" id="MBW31097.1"/>
    </source>
</evidence>
<dbReference type="EMBL" id="GGFM01010346">
    <property type="protein sequence ID" value="MBW31097.1"/>
    <property type="molecule type" value="Transcribed_RNA"/>
</dbReference>
<accession>A0A2M3ZR95</accession>
<proteinExistence type="predicted"/>
<dbReference type="AlphaFoldDB" id="A0A2M3ZR95"/>
<name>A0A2M3ZR95_9DIPT</name>